<evidence type="ECO:0000313" key="3">
    <source>
        <dbReference type="EMBL" id="KAF3506872.1"/>
    </source>
</evidence>
<evidence type="ECO:0000256" key="1">
    <source>
        <dbReference type="SAM" id="MobiDB-lite"/>
    </source>
</evidence>
<dbReference type="EMBL" id="QGKX02001521">
    <property type="protein sequence ID" value="KAF3506872.1"/>
    <property type="molecule type" value="Genomic_DNA"/>
</dbReference>
<feature type="region of interest" description="Disordered" evidence="1">
    <location>
        <begin position="1"/>
        <end position="29"/>
    </location>
</feature>
<accession>A0A8S9P019</accession>
<evidence type="ECO:0000313" key="4">
    <source>
        <dbReference type="Proteomes" id="UP000712600"/>
    </source>
</evidence>
<comment type="caution">
    <text evidence="3">The sequence shown here is derived from an EMBL/GenBank/DDBJ whole genome shotgun (WGS) entry which is preliminary data.</text>
</comment>
<feature type="transmembrane region" description="Helical" evidence="2">
    <location>
        <begin position="105"/>
        <end position="125"/>
    </location>
</feature>
<feature type="transmembrane region" description="Helical" evidence="2">
    <location>
        <begin position="169"/>
        <end position="187"/>
    </location>
</feature>
<gene>
    <name evidence="3" type="ORF">F2Q69_00003738</name>
</gene>
<sequence length="336" mass="36883">MPPLTKRPPGRRRTKRFPSTREMPGAKKKTVPNKCGSFLWTDIVRRCWENCFLYRTRVTSRSNTLGCSSGECFDLGYGVDDTFVVFGYLFWLQGGVMVGSNVTEAICVAVLFVVVVVMVWLHVAVCHVRLATGLGLGCGVRYVLVMVMDHVVVVGVLCNKRCRGCGVDVTLLCWGLIGSWLVSSWLVRKNRLFRVWVWVNDCFLIVGEQGVSVVGKVVVRILWCGCGVGLIMDDGFVVGGCKTRSYSGCRSGWEGVCLGSGCGVSCVSVFIMDDVFVVDGCKTRSSTVYLVDLTAGRPFKTRSCSESIWRGVVGREASGLVRGAGWCGGQPMWWSK</sequence>
<dbReference type="AlphaFoldDB" id="A0A8S9P019"/>
<name>A0A8S9P019_BRACR</name>
<keyword evidence="2" id="KW-0472">Membrane</keyword>
<dbReference type="Proteomes" id="UP000712600">
    <property type="component" value="Unassembled WGS sequence"/>
</dbReference>
<keyword evidence="2" id="KW-0812">Transmembrane</keyword>
<protein>
    <submittedName>
        <fullName evidence="3">Uncharacterized protein</fullName>
    </submittedName>
</protein>
<organism evidence="3 4">
    <name type="scientific">Brassica cretica</name>
    <name type="common">Mustard</name>
    <dbReference type="NCBI Taxonomy" id="69181"/>
    <lineage>
        <taxon>Eukaryota</taxon>
        <taxon>Viridiplantae</taxon>
        <taxon>Streptophyta</taxon>
        <taxon>Embryophyta</taxon>
        <taxon>Tracheophyta</taxon>
        <taxon>Spermatophyta</taxon>
        <taxon>Magnoliopsida</taxon>
        <taxon>eudicotyledons</taxon>
        <taxon>Gunneridae</taxon>
        <taxon>Pentapetalae</taxon>
        <taxon>rosids</taxon>
        <taxon>malvids</taxon>
        <taxon>Brassicales</taxon>
        <taxon>Brassicaceae</taxon>
        <taxon>Brassiceae</taxon>
        <taxon>Brassica</taxon>
    </lineage>
</organism>
<proteinExistence type="predicted"/>
<keyword evidence="2" id="KW-1133">Transmembrane helix</keyword>
<feature type="transmembrane region" description="Helical" evidence="2">
    <location>
        <begin position="131"/>
        <end position="157"/>
    </location>
</feature>
<feature type="compositionally biased region" description="Basic residues" evidence="1">
    <location>
        <begin position="8"/>
        <end position="18"/>
    </location>
</feature>
<evidence type="ECO:0000256" key="2">
    <source>
        <dbReference type="SAM" id="Phobius"/>
    </source>
</evidence>
<reference evidence="3" key="1">
    <citation type="submission" date="2019-12" db="EMBL/GenBank/DDBJ databases">
        <title>Genome sequencing and annotation of Brassica cretica.</title>
        <authorList>
            <person name="Studholme D.J."/>
            <person name="Sarris P."/>
        </authorList>
    </citation>
    <scope>NUCLEOTIDE SEQUENCE</scope>
    <source>
        <strain evidence="3">PFS-109/04</strain>
        <tissue evidence="3">Leaf</tissue>
    </source>
</reference>